<reference evidence="2" key="4">
    <citation type="submission" date="2025-09" db="UniProtKB">
        <authorList>
            <consortium name="Ensembl"/>
        </authorList>
    </citation>
    <scope>IDENTIFICATION</scope>
</reference>
<evidence type="ECO:0000313" key="2">
    <source>
        <dbReference type="Ensembl" id="ENSGGOP00000050717.1"/>
    </source>
</evidence>
<feature type="region of interest" description="Disordered" evidence="1">
    <location>
        <begin position="26"/>
        <end position="45"/>
    </location>
</feature>
<name>A0A2I2ZU97_GORGO</name>
<dbReference type="InParanoid" id="A0A2I2ZU97"/>
<reference evidence="2" key="3">
    <citation type="submission" date="2025-08" db="UniProtKB">
        <authorList>
            <consortium name="Ensembl"/>
        </authorList>
    </citation>
    <scope>IDENTIFICATION</scope>
</reference>
<keyword evidence="3" id="KW-1185">Reference proteome</keyword>
<dbReference type="Ensembl" id="ENSGGOT00000046888.1">
    <property type="protein sequence ID" value="ENSGGOP00000050717.1"/>
    <property type="gene ID" value="ENSGGOG00000040780.1"/>
</dbReference>
<evidence type="ECO:0000313" key="3">
    <source>
        <dbReference type="Proteomes" id="UP000001519"/>
    </source>
</evidence>
<organism evidence="2 3">
    <name type="scientific">Gorilla gorilla gorilla</name>
    <name type="common">Western lowland gorilla</name>
    <dbReference type="NCBI Taxonomy" id="9595"/>
    <lineage>
        <taxon>Eukaryota</taxon>
        <taxon>Metazoa</taxon>
        <taxon>Chordata</taxon>
        <taxon>Craniata</taxon>
        <taxon>Vertebrata</taxon>
        <taxon>Euteleostomi</taxon>
        <taxon>Mammalia</taxon>
        <taxon>Eutheria</taxon>
        <taxon>Euarchontoglires</taxon>
        <taxon>Primates</taxon>
        <taxon>Haplorrhini</taxon>
        <taxon>Catarrhini</taxon>
        <taxon>Hominidae</taxon>
        <taxon>Gorilla</taxon>
    </lineage>
</organism>
<dbReference type="AlphaFoldDB" id="A0A2I2ZU97"/>
<dbReference type="OMA" id="SKACWLE"/>
<accession>A0A2I2ZU97</accession>
<sequence>VCRQLAVLGKLSSKACWLEGHLSVTSYSPPGPKNRSPGCASRSSRQAQPGVLDALGYVFGTQVA</sequence>
<dbReference type="GeneTree" id="ENSGT00910000148057"/>
<dbReference type="EMBL" id="CABD030111125">
    <property type="status" value="NOT_ANNOTATED_CDS"/>
    <property type="molecule type" value="Genomic_DNA"/>
</dbReference>
<reference evidence="2 3" key="2">
    <citation type="journal article" date="2012" name="Nature">
        <title>Insights into hominid evolution from the gorilla genome sequence.</title>
        <authorList>
            <person name="Scally A."/>
            <person name="Dutheil J.Y."/>
            <person name="Hillier L.W."/>
            <person name="Jordan G.E."/>
            <person name="Goodhead I."/>
            <person name="Herrero J."/>
            <person name="Hobolth A."/>
            <person name="Lappalainen T."/>
            <person name="Mailund T."/>
            <person name="Marques-Bonet T."/>
            <person name="McCarthy S."/>
            <person name="Montgomery S.H."/>
            <person name="Schwalie P.C."/>
            <person name="Tang Y.A."/>
            <person name="Ward M.C."/>
            <person name="Xue Y."/>
            <person name="Yngvadottir B."/>
            <person name="Alkan C."/>
            <person name="Andersen L.N."/>
            <person name="Ayub Q."/>
            <person name="Ball E.V."/>
            <person name="Beal K."/>
            <person name="Bradley B.J."/>
            <person name="Chen Y."/>
            <person name="Clee C.M."/>
            <person name="Fitzgerald S."/>
            <person name="Graves T.A."/>
            <person name="Gu Y."/>
            <person name="Heath P."/>
            <person name="Heger A."/>
            <person name="Karakoc E."/>
            <person name="Kolb-Kokocinski A."/>
            <person name="Laird G.K."/>
            <person name="Lunter G."/>
            <person name="Meader S."/>
            <person name="Mort M."/>
            <person name="Mullikin J.C."/>
            <person name="Munch K."/>
            <person name="O'Connor T.D."/>
            <person name="Phillips A.D."/>
            <person name="Prado-Martinez J."/>
            <person name="Rogers A.S."/>
            <person name="Sajjadian S."/>
            <person name="Schmidt D."/>
            <person name="Shaw K."/>
            <person name="Simpson J.T."/>
            <person name="Stenson P.D."/>
            <person name="Turner D.J."/>
            <person name="Vigilant L."/>
            <person name="Vilella A.J."/>
            <person name="Whitener W."/>
            <person name="Zhu B."/>
            <person name="Cooper D.N."/>
            <person name="de Jong P."/>
            <person name="Dermitzakis E.T."/>
            <person name="Eichler E.E."/>
            <person name="Flicek P."/>
            <person name="Goldman N."/>
            <person name="Mundy N.I."/>
            <person name="Ning Z."/>
            <person name="Odom D.T."/>
            <person name="Ponting C.P."/>
            <person name="Quail M.A."/>
            <person name="Ryder O.A."/>
            <person name="Searle S.M."/>
            <person name="Warren W.C."/>
            <person name="Wilson R.K."/>
            <person name="Schierup M.H."/>
            <person name="Rogers J."/>
            <person name="Tyler-Smith C."/>
            <person name="Durbin R."/>
        </authorList>
    </citation>
    <scope>NUCLEOTIDE SEQUENCE [LARGE SCALE GENOMIC DNA]</scope>
</reference>
<reference evidence="3" key="1">
    <citation type="submission" date="2011-05" db="EMBL/GenBank/DDBJ databases">
        <title>Insights into the evolution of the great apes provided by the gorilla genome.</title>
        <authorList>
            <person name="Scally A."/>
        </authorList>
    </citation>
    <scope>NUCLEOTIDE SEQUENCE [LARGE SCALE GENOMIC DNA]</scope>
</reference>
<proteinExistence type="predicted"/>
<dbReference type="Bgee" id="ENSGGOG00000040780">
    <property type="expression patterns" value="Expressed in prefrontal cortex and 3 other cell types or tissues"/>
</dbReference>
<protein>
    <submittedName>
        <fullName evidence="2">Uncharacterized protein</fullName>
    </submittedName>
</protein>
<dbReference type="Proteomes" id="UP000001519">
    <property type="component" value="Chromosome 19"/>
</dbReference>
<evidence type="ECO:0000256" key="1">
    <source>
        <dbReference type="SAM" id="MobiDB-lite"/>
    </source>
</evidence>